<reference evidence="1" key="2">
    <citation type="submission" date="2017-06" db="EMBL/GenBank/DDBJ databases">
        <title>The pomegranate genome and the genomics of punicalagin biosynthesis.</title>
        <authorList>
            <person name="Xu C."/>
        </authorList>
    </citation>
    <scope>NUCLEOTIDE SEQUENCE [LARGE SCALE GENOMIC DNA]</scope>
    <source>
        <tissue evidence="1">Fresh leaf</tissue>
    </source>
</reference>
<evidence type="ECO:0000313" key="1">
    <source>
        <dbReference type="EMBL" id="OWM86464.1"/>
    </source>
</evidence>
<dbReference type="EMBL" id="MTKT01001082">
    <property type="protein sequence ID" value="OWM86464.1"/>
    <property type="molecule type" value="Genomic_DNA"/>
</dbReference>
<evidence type="ECO:0000313" key="2">
    <source>
        <dbReference type="EMBL" id="PKI51897.1"/>
    </source>
</evidence>
<sequence>MAKLCLRDLKRRKMAQLKMLVGPRIEVEEVSSRNHYYHRRRRGLGLILTSWGHKKVVVELAEPRREKKCLRWSDEGGDNSWAAALRSLDLIAKLNREEDARNERGNRWCKLEQRAKERHCWPEGSTMRELS</sequence>
<name>A0A218XNI2_PUNGR</name>
<protein>
    <submittedName>
        <fullName evidence="1">Uncharacterized protein</fullName>
    </submittedName>
</protein>
<accession>A0A218XNI2</accession>
<reference evidence="3" key="1">
    <citation type="journal article" date="2017" name="Plant J.">
        <title>The pomegranate (Punica granatum L.) genome and the genomics of punicalagin biosynthesis.</title>
        <authorList>
            <person name="Qin G."/>
            <person name="Xu C."/>
            <person name="Ming R."/>
            <person name="Tang H."/>
            <person name="Guyot R."/>
            <person name="Kramer E.M."/>
            <person name="Hu Y."/>
            <person name="Yi X."/>
            <person name="Qi Y."/>
            <person name="Xu X."/>
            <person name="Gao Z."/>
            <person name="Pan H."/>
            <person name="Jian J."/>
            <person name="Tian Y."/>
            <person name="Yue Z."/>
            <person name="Xu Y."/>
        </authorList>
    </citation>
    <scope>NUCLEOTIDE SEQUENCE [LARGE SCALE GENOMIC DNA]</scope>
    <source>
        <strain evidence="3">cv. Dabenzi</strain>
    </source>
</reference>
<proteinExistence type="predicted"/>
<dbReference type="Proteomes" id="UP000197138">
    <property type="component" value="Unassembled WGS sequence"/>
</dbReference>
<keyword evidence="4" id="KW-1185">Reference proteome</keyword>
<dbReference type="EMBL" id="PGOL01001987">
    <property type="protein sequence ID" value="PKI51897.1"/>
    <property type="molecule type" value="Genomic_DNA"/>
</dbReference>
<organism evidence="1 3">
    <name type="scientific">Punica granatum</name>
    <name type="common">Pomegranate</name>
    <dbReference type="NCBI Taxonomy" id="22663"/>
    <lineage>
        <taxon>Eukaryota</taxon>
        <taxon>Viridiplantae</taxon>
        <taxon>Streptophyta</taxon>
        <taxon>Embryophyta</taxon>
        <taxon>Tracheophyta</taxon>
        <taxon>Spermatophyta</taxon>
        <taxon>Magnoliopsida</taxon>
        <taxon>eudicotyledons</taxon>
        <taxon>Gunneridae</taxon>
        <taxon>Pentapetalae</taxon>
        <taxon>rosids</taxon>
        <taxon>malvids</taxon>
        <taxon>Myrtales</taxon>
        <taxon>Lythraceae</taxon>
        <taxon>Punica</taxon>
    </lineage>
</organism>
<dbReference type="AlphaFoldDB" id="A0A218XNI2"/>
<dbReference type="Proteomes" id="UP000233551">
    <property type="component" value="Unassembled WGS sequence"/>
</dbReference>
<reference evidence="2 4" key="3">
    <citation type="submission" date="2017-11" db="EMBL/GenBank/DDBJ databases">
        <title>De-novo sequencing of pomegranate (Punica granatum L.) genome.</title>
        <authorList>
            <person name="Akparov Z."/>
            <person name="Amiraslanov A."/>
            <person name="Hajiyeva S."/>
            <person name="Abbasov M."/>
            <person name="Kaur K."/>
            <person name="Hamwieh A."/>
            <person name="Solovyev V."/>
            <person name="Salamov A."/>
            <person name="Braich B."/>
            <person name="Kosarev P."/>
            <person name="Mahmoud A."/>
            <person name="Hajiyev E."/>
            <person name="Babayeva S."/>
            <person name="Izzatullayeva V."/>
            <person name="Mammadov A."/>
            <person name="Mammadov A."/>
            <person name="Sharifova S."/>
            <person name="Ojaghi J."/>
            <person name="Eynullazada K."/>
            <person name="Bayramov B."/>
            <person name="Abdulazimova A."/>
            <person name="Shahmuradov I."/>
        </authorList>
    </citation>
    <scope>NUCLEOTIDE SEQUENCE [LARGE SCALE GENOMIC DNA]</scope>
    <source>
        <strain evidence="2">AG2017</strain>
        <strain evidence="4">cv. AG2017</strain>
        <tissue evidence="2">Leaf</tissue>
    </source>
</reference>
<evidence type="ECO:0000313" key="3">
    <source>
        <dbReference type="Proteomes" id="UP000197138"/>
    </source>
</evidence>
<gene>
    <name evidence="1" type="ORF">CDL15_Pgr026356</name>
    <name evidence="2" type="ORF">CRG98_027730</name>
</gene>
<comment type="caution">
    <text evidence="1">The sequence shown here is derived from an EMBL/GenBank/DDBJ whole genome shotgun (WGS) entry which is preliminary data.</text>
</comment>
<evidence type="ECO:0000313" key="4">
    <source>
        <dbReference type="Proteomes" id="UP000233551"/>
    </source>
</evidence>